<dbReference type="Proteomes" id="UP000011724">
    <property type="component" value="Chromosome"/>
</dbReference>
<dbReference type="AlphaFoldDB" id="M1WP39"/>
<keyword evidence="1" id="KW-0732">Signal</keyword>
<protein>
    <submittedName>
        <fullName evidence="2">Putative ABC transporter, periplasmic substrate-binding protein</fullName>
    </submittedName>
</protein>
<dbReference type="Gene3D" id="3.40.190.10">
    <property type="entry name" value="Periplasmic binding protein-like II"/>
    <property type="match status" value="2"/>
</dbReference>
<evidence type="ECO:0000313" key="3">
    <source>
        <dbReference type="Proteomes" id="UP000011724"/>
    </source>
</evidence>
<feature type="signal peptide" evidence="1">
    <location>
        <begin position="1"/>
        <end position="22"/>
    </location>
</feature>
<dbReference type="BioCyc" id="DPIE1322246:BN4_RS03980-MONOMER"/>
<reference evidence="2 3" key="1">
    <citation type="journal article" date="2013" name="PLoS ONE">
        <title>The first genomic and proteomic characterization of a deep-sea sulfate reducer: insights into the piezophilic lifestyle of Desulfovibrio piezophilus.</title>
        <authorList>
            <person name="Pradel N."/>
            <person name="Ji B."/>
            <person name="Gimenez G."/>
            <person name="Talla E."/>
            <person name="Lenoble P."/>
            <person name="Garel M."/>
            <person name="Tamburini C."/>
            <person name="Fourquet P."/>
            <person name="Lebrun R."/>
            <person name="Bertin P."/>
            <person name="Denis Y."/>
            <person name="Pophillat M."/>
            <person name="Barbe V."/>
            <person name="Ollivier B."/>
            <person name="Dolla A."/>
        </authorList>
    </citation>
    <scope>NUCLEOTIDE SEQUENCE [LARGE SCALE GENOMIC DNA]</scope>
    <source>
        <strain evidence="3">DSM 10523 / SB164P1</strain>
    </source>
</reference>
<dbReference type="STRING" id="1322246.BN4_10777"/>
<dbReference type="eggNOG" id="COG0834">
    <property type="taxonomic scope" value="Bacteria"/>
</dbReference>
<dbReference type="KEGG" id="dpi:BN4_10777"/>
<dbReference type="PATRIC" id="fig|879567.3.peg.800"/>
<dbReference type="HOGENOM" id="CLU_1092921_0_0_7"/>
<proteinExistence type="predicted"/>
<dbReference type="OrthoDB" id="5456414at2"/>
<dbReference type="EMBL" id="FO203427">
    <property type="protein sequence ID" value="CCH48014.1"/>
    <property type="molecule type" value="Genomic_DNA"/>
</dbReference>
<sequence length="248" mass="28143">MARFGMIILCCFCLSAMPLFCAAGEIRKVLTVYYLEFPPYYFTNSRGEPDGFLFKKVDAVFHLADILPVYESMPAKRILQVMHGTEQVASLGWFKTPSRMHYAKFSNPIYENRPLEALALSKNTRFFSGVTSLADLLNKEEMVLGRLDGYSYGFHVDSLIQENVSTVTNVVGSFGQLLRMLVAERFTYMLVAPEEKDVLVQQEQFSTDLFLSVSLDDIPMGNLRYVMFSLAVPDEVVTRFNMALETLP</sequence>
<keyword evidence="3" id="KW-1185">Reference proteome</keyword>
<accession>M1WP39</accession>
<evidence type="ECO:0000313" key="2">
    <source>
        <dbReference type="EMBL" id="CCH48014.1"/>
    </source>
</evidence>
<dbReference type="RefSeq" id="WP_015414068.1">
    <property type="nucleotide sequence ID" value="NC_020409.1"/>
</dbReference>
<reference evidence="3" key="2">
    <citation type="journal article" date="2013" name="Stand. Genomic Sci.">
        <title>Complete genome sequence of Desulfocapsa sulfexigens, a marine deltaproteobacterium specialized in disproportionating inorganic sulfur compounds.</title>
        <authorList>
            <person name="Finster K.W."/>
            <person name="Kjeldsen K.U."/>
            <person name="Kube M."/>
            <person name="Reinhardt R."/>
            <person name="Mussmann M."/>
            <person name="Amann R."/>
            <person name="Schreiber L."/>
        </authorList>
    </citation>
    <scope>NUCLEOTIDE SEQUENCE [LARGE SCALE GENOMIC DNA]</scope>
    <source>
        <strain evidence="3">DSM 10523 / SB164P1</strain>
    </source>
</reference>
<feature type="chain" id="PRO_5004019670" evidence="1">
    <location>
        <begin position="23"/>
        <end position="248"/>
    </location>
</feature>
<organism evidence="2 3">
    <name type="scientific">Pseudodesulfovibrio piezophilus (strain DSM 21447 / JCM 15486 / C1TLV30)</name>
    <name type="common">Desulfovibrio piezophilus</name>
    <dbReference type="NCBI Taxonomy" id="1322246"/>
    <lineage>
        <taxon>Bacteria</taxon>
        <taxon>Pseudomonadati</taxon>
        <taxon>Thermodesulfobacteriota</taxon>
        <taxon>Desulfovibrionia</taxon>
        <taxon>Desulfovibrionales</taxon>
        <taxon>Desulfovibrionaceae</taxon>
    </lineage>
</organism>
<gene>
    <name evidence="2" type="ordered locus">BN4_10777</name>
</gene>
<dbReference type="SUPFAM" id="SSF53850">
    <property type="entry name" value="Periplasmic binding protein-like II"/>
    <property type="match status" value="1"/>
</dbReference>
<evidence type="ECO:0000256" key="1">
    <source>
        <dbReference type="SAM" id="SignalP"/>
    </source>
</evidence>
<name>M1WP39_PSEP2</name>